<feature type="domain" description="DNA helicase Pif1-like DEAD-box helicase" evidence="1">
    <location>
        <begin position="109"/>
        <end position="173"/>
    </location>
</feature>
<dbReference type="PANTHER" id="PTHR47642:SF5">
    <property type="entry name" value="ATP-DEPENDENT DNA HELICASE"/>
    <property type="match status" value="1"/>
</dbReference>
<evidence type="ECO:0000313" key="2">
    <source>
        <dbReference type="EMBL" id="PUZ23220.1"/>
    </source>
</evidence>
<dbReference type="InterPro" id="IPR051055">
    <property type="entry name" value="PIF1_helicase"/>
</dbReference>
<dbReference type="GO" id="GO:0000723">
    <property type="term" value="P:telomere maintenance"/>
    <property type="evidence" value="ECO:0007669"/>
    <property type="project" value="InterPro"/>
</dbReference>
<dbReference type="CDD" id="cd18809">
    <property type="entry name" value="SF1_C_RecD"/>
    <property type="match status" value="1"/>
</dbReference>
<feature type="domain" description="DNA helicase Pif1-like DEAD-box helicase" evidence="1">
    <location>
        <begin position="21"/>
        <end position="79"/>
    </location>
</feature>
<dbReference type="OrthoDB" id="9763659at2"/>
<dbReference type="InterPro" id="IPR010285">
    <property type="entry name" value="DNA_helicase_pif1-like_DEAD"/>
</dbReference>
<dbReference type="FunFam" id="3.40.50.300:FF:001498">
    <property type="entry name" value="ATP-dependent DNA helicase"/>
    <property type="match status" value="1"/>
</dbReference>
<sequence length="611" mass="69380">MTPTHTLDLSNETFTLAANFVMNTTRHMFLTGKAGTGKTTFLRYVRENVKKNTVIVAPTGVAAINAGGVTVHSFFQLPFAPFLPESNGLFQGGPPGGSNHPLLKGLRIGAEKKALMLEMELLIIDEVSMLRADMLDAMDLILRHIRKQPVQPFGGVQVVYIGDLFQLPPVVPPDQWELLAPHYPSPFFFHAWAVKQNPPLYVSLQKIYRQNDRLFIDLLNRVRNAEVQPADLAVLNERYTEDFDQEQHKGYITLTTHNSKAESINLDALEALPTALHTFEGRITGDFSDKNLPNEMTLSLKEGAQVMFLKNDTEKVRRFYNGKIGVIRSIDKKRIVVGFEGEDTELEVEEETWRNIRYHFNVQTRRIEEEEIGTFTQYPIRLAWAITIHKSQGLTFQKAVIDAGDAFAAGQVYVALSRCVSLEGMVLRSRIGAGAIYTDAEVMAFARQESGVQELHNQFSNEKHRTLVHRYLSLFQWQFITDYLQDQKAKTQMKSFPERQPAIAFFNDLIVKAEKQQAVSETFQRQLLQLLQQTIATGDATQLETRLQAGLNYFRKILDEELIQPLHAHVEEMKTKTGVGRYLVQLEPLEELLHGKMRRLMAPDEVPVAEA</sequence>
<protein>
    <submittedName>
        <fullName evidence="2">Helicase</fullName>
    </submittedName>
</protein>
<dbReference type="SUPFAM" id="SSF52540">
    <property type="entry name" value="P-loop containing nucleoside triphosphate hydrolases"/>
    <property type="match status" value="2"/>
</dbReference>
<keyword evidence="2" id="KW-0347">Helicase</keyword>
<dbReference type="InterPro" id="IPR027417">
    <property type="entry name" value="P-loop_NTPase"/>
</dbReference>
<proteinExistence type="predicted"/>
<dbReference type="Pfam" id="PF05970">
    <property type="entry name" value="PIF1"/>
    <property type="match status" value="2"/>
</dbReference>
<reference evidence="2 3" key="1">
    <citation type="submission" date="2018-04" db="EMBL/GenBank/DDBJ databases">
        <title>Chitinophaga fuyangensis sp. nov., isolated from soil in a chemical factory.</title>
        <authorList>
            <person name="Chen K."/>
        </authorList>
    </citation>
    <scope>NUCLEOTIDE SEQUENCE [LARGE SCALE GENOMIC DNA]</scope>
    <source>
        <strain evidence="2 3">LY-1</strain>
    </source>
</reference>
<keyword evidence="3" id="KW-1185">Reference proteome</keyword>
<dbReference type="GO" id="GO:0006281">
    <property type="term" value="P:DNA repair"/>
    <property type="evidence" value="ECO:0007669"/>
    <property type="project" value="InterPro"/>
</dbReference>
<keyword evidence="2" id="KW-0067">ATP-binding</keyword>
<organism evidence="2 3">
    <name type="scientific">Chitinophaga parva</name>
    <dbReference type="NCBI Taxonomy" id="2169414"/>
    <lineage>
        <taxon>Bacteria</taxon>
        <taxon>Pseudomonadati</taxon>
        <taxon>Bacteroidota</taxon>
        <taxon>Chitinophagia</taxon>
        <taxon>Chitinophagales</taxon>
        <taxon>Chitinophagaceae</taxon>
        <taxon>Chitinophaga</taxon>
    </lineage>
</organism>
<dbReference type="RefSeq" id="WP_108688964.1">
    <property type="nucleotide sequence ID" value="NZ_QCYK01000003.1"/>
</dbReference>
<accession>A0A2T7BDW7</accession>
<dbReference type="Gene3D" id="2.30.30.940">
    <property type="match status" value="1"/>
</dbReference>
<evidence type="ECO:0000259" key="1">
    <source>
        <dbReference type="Pfam" id="PF05970"/>
    </source>
</evidence>
<keyword evidence="2" id="KW-0547">Nucleotide-binding</keyword>
<comment type="caution">
    <text evidence="2">The sequence shown here is derived from an EMBL/GenBank/DDBJ whole genome shotgun (WGS) entry which is preliminary data.</text>
</comment>
<dbReference type="EMBL" id="QCYK01000003">
    <property type="protein sequence ID" value="PUZ23220.1"/>
    <property type="molecule type" value="Genomic_DNA"/>
</dbReference>
<dbReference type="AlphaFoldDB" id="A0A2T7BDW7"/>
<keyword evidence="2" id="KW-0378">Hydrolase</keyword>
<dbReference type="Proteomes" id="UP000244450">
    <property type="component" value="Unassembled WGS sequence"/>
</dbReference>
<dbReference type="PANTHER" id="PTHR47642">
    <property type="entry name" value="ATP-DEPENDENT DNA HELICASE"/>
    <property type="match status" value="1"/>
</dbReference>
<gene>
    <name evidence="2" type="ORF">DCC81_22765</name>
</gene>
<dbReference type="GO" id="GO:0003678">
    <property type="term" value="F:DNA helicase activity"/>
    <property type="evidence" value="ECO:0007669"/>
    <property type="project" value="InterPro"/>
</dbReference>
<evidence type="ECO:0000313" key="3">
    <source>
        <dbReference type="Proteomes" id="UP000244450"/>
    </source>
</evidence>
<name>A0A2T7BDW7_9BACT</name>
<dbReference type="Gene3D" id="3.40.50.300">
    <property type="entry name" value="P-loop containing nucleotide triphosphate hydrolases"/>
    <property type="match status" value="1"/>
</dbReference>